<dbReference type="Gene3D" id="3.30.70.80">
    <property type="entry name" value="Peptidase S8 propeptide/proteinase inhibitor I9"/>
    <property type="match status" value="2"/>
</dbReference>
<dbReference type="EMBL" id="JAVIJP010000007">
    <property type="protein sequence ID" value="KAL3649666.1"/>
    <property type="molecule type" value="Genomic_DNA"/>
</dbReference>
<dbReference type="InterPro" id="IPR035979">
    <property type="entry name" value="RBD_domain_sf"/>
</dbReference>
<dbReference type="InterPro" id="IPR012677">
    <property type="entry name" value="Nucleotide-bd_a/b_plait_sf"/>
</dbReference>
<name>A0ABD3E6A6_9LAMI</name>
<comment type="caution">
    <text evidence="4">The sequence shown here is derived from an EMBL/GenBank/DDBJ whole genome shotgun (WGS) entry which is preliminary data.</text>
</comment>
<dbReference type="SUPFAM" id="SSF54928">
    <property type="entry name" value="RNA-binding domain, RBD"/>
    <property type="match status" value="1"/>
</dbReference>
<evidence type="ECO:0000256" key="1">
    <source>
        <dbReference type="ARBA" id="ARBA00022946"/>
    </source>
</evidence>
<dbReference type="InterPro" id="IPR039206">
    <property type="entry name" value="MORF/ORRM1/DAG-like"/>
</dbReference>
<keyword evidence="2" id="KW-0694">RNA-binding</keyword>
<sequence length="417" mass="46272">METLLPSSATVAAAAAATLTYSAKHLKNFNPNFLPLAISFSTKTIPQNTLFQFSTSSSSSFVSTKTKANSTFASPTVCLGENGKRHWIVLVEPPPQQRTTKSQIIDYYVSKLERVLGKMCLMVSFGFLSEKDAQMCMYDASCDTNFGFCCDIDEKAAHELASLPGVLSVKPDPDLDFTQKDHISSKFELNTESNRPFFDGSTLLFPAGTTKRWLVRTERPAIGAVRKAQVVDYYVQVLLRVLRNEKDAQMCMYHVSWESNYGFCCELDDECARELAAIPGVLSVEQDENFGSDDKNYGVVRLAGENSRAAQDSSATSLKSNIKTKKIFVTGLSFYTSEKTLRSAFEGFGELVEVKIIMDKISKRSKGYAFVEYTTEEAASTALREMNGKIINGWMITVDVAKKNPPKYSRGQPRPTP</sequence>
<dbReference type="GO" id="GO:0016070">
    <property type="term" value="P:RNA metabolic process"/>
    <property type="evidence" value="ECO:0007669"/>
    <property type="project" value="UniProtKB-ARBA"/>
</dbReference>
<dbReference type="PANTHER" id="PTHR31346:SF11">
    <property type="entry name" value="ORGANELLE RRM DOMAIN-CONTAINING PROTEIN 1, CHLOROPLASTIC"/>
    <property type="match status" value="1"/>
</dbReference>
<feature type="domain" description="RRM" evidence="3">
    <location>
        <begin position="325"/>
        <end position="403"/>
    </location>
</feature>
<dbReference type="InterPro" id="IPR037045">
    <property type="entry name" value="S8pro/Inhibitor_I9_sf"/>
</dbReference>
<proteinExistence type="predicted"/>
<evidence type="ECO:0000259" key="3">
    <source>
        <dbReference type="PROSITE" id="PS50102"/>
    </source>
</evidence>
<evidence type="ECO:0000313" key="4">
    <source>
        <dbReference type="EMBL" id="KAL3649666.1"/>
    </source>
</evidence>
<dbReference type="Pfam" id="PF00076">
    <property type="entry name" value="RRM_1"/>
    <property type="match status" value="1"/>
</dbReference>
<dbReference type="PROSITE" id="PS50102">
    <property type="entry name" value="RRM"/>
    <property type="match status" value="1"/>
</dbReference>
<evidence type="ECO:0000313" key="5">
    <source>
        <dbReference type="Proteomes" id="UP001632038"/>
    </source>
</evidence>
<dbReference type="Gene3D" id="3.30.70.330">
    <property type="match status" value="1"/>
</dbReference>
<dbReference type="Proteomes" id="UP001632038">
    <property type="component" value="Unassembled WGS sequence"/>
</dbReference>
<dbReference type="SMART" id="SM00360">
    <property type="entry name" value="RRM"/>
    <property type="match status" value="1"/>
</dbReference>
<evidence type="ECO:0000256" key="2">
    <source>
        <dbReference type="PROSITE-ProRule" id="PRU00176"/>
    </source>
</evidence>
<dbReference type="InterPro" id="IPR000504">
    <property type="entry name" value="RRM_dom"/>
</dbReference>
<organism evidence="4 5">
    <name type="scientific">Castilleja foliolosa</name>
    <dbReference type="NCBI Taxonomy" id="1961234"/>
    <lineage>
        <taxon>Eukaryota</taxon>
        <taxon>Viridiplantae</taxon>
        <taxon>Streptophyta</taxon>
        <taxon>Embryophyta</taxon>
        <taxon>Tracheophyta</taxon>
        <taxon>Spermatophyta</taxon>
        <taxon>Magnoliopsida</taxon>
        <taxon>eudicotyledons</taxon>
        <taxon>Gunneridae</taxon>
        <taxon>Pentapetalae</taxon>
        <taxon>asterids</taxon>
        <taxon>lamiids</taxon>
        <taxon>Lamiales</taxon>
        <taxon>Orobanchaceae</taxon>
        <taxon>Pedicularideae</taxon>
        <taxon>Castillejinae</taxon>
        <taxon>Castilleja</taxon>
    </lineage>
</organism>
<dbReference type="Pfam" id="PF21864">
    <property type="entry name" value="MORF_dom"/>
    <property type="match status" value="2"/>
</dbReference>
<protein>
    <submittedName>
        <fullName evidence="4">RNA recognition motif</fullName>
    </submittedName>
</protein>
<keyword evidence="5" id="KW-1185">Reference proteome</keyword>
<reference evidence="5" key="1">
    <citation type="journal article" date="2024" name="IScience">
        <title>Strigolactones Initiate the Formation of Haustorium-like Structures in Castilleja.</title>
        <authorList>
            <person name="Buerger M."/>
            <person name="Peterson D."/>
            <person name="Chory J."/>
        </authorList>
    </citation>
    <scope>NUCLEOTIDE SEQUENCE [LARGE SCALE GENOMIC DNA]</scope>
</reference>
<gene>
    <name evidence="4" type="primary">ORRM1</name>
    <name evidence="4" type="ORF">CASFOL_006069</name>
</gene>
<dbReference type="GO" id="GO:0003723">
    <property type="term" value="F:RNA binding"/>
    <property type="evidence" value="ECO:0007669"/>
    <property type="project" value="UniProtKB-UniRule"/>
</dbReference>
<accession>A0ABD3E6A6</accession>
<dbReference type="PANTHER" id="PTHR31346">
    <property type="entry name" value="MULTIPLE ORGANELLAR RNA EDITING FACTOR 2, CHLOROPLASTIC-RELATED-RELATED"/>
    <property type="match status" value="1"/>
</dbReference>
<dbReference type="InterPro" id="IPR054059">
    <property type="entry name" value="MORF/ORRM1/DAG-like_MORF"/>
</dbReference>
<keyword evidence="1" id="KW-0809">Transit peptide</keyword>
<dbReference type="AlphaFoldDB" id="A0ABD3E6A6"/>